<proteinExistence type="predicted"/>
<gene>
    <name evidence="1" type="ORF">EPIR_1987</name>
</gene>
<dbReference type="EMBL" id="CAHS01000015">
    <property type="protein sequence ID" value="CCG87352.1"/>
    <property type="molecule type" value="Genomic_DNA"/>
</dbReference>
<sequence>MMTDKKTSTRELCSPIMRIDEKEIDNIVSGKLNMADDFFKKTEIISFYP</sequence>
<evidence type="ECO:0000313" key="2">
    <source>
        <dbReference type="Proteomes" id="UP000018217"/>
    </source>
</evidence>
<comment type="caution">
    <text evidence="1">The sequence shown here is derived from an EMBL/GenBank/DDBJ whole genome shotgun (WGS) entry which is preliminary data.</text>
</comment>
<protein>
    <submittedName>
        <fullName evidence="1">Uncharacterized protein</fullName>
    </submittedName>
</protein>
<dbReference type="Proteomes" id="UP000018217">
    <property type="component" value="Unassembled WGS sequence"/>
</dbReference>
<accession>V5Z7N2</accession>
<keyword evidence="2" id="KW-1185">Reference proteome</keyword>
<reference evidence="1 2" key="1">
    <citation type="journal article" date="2013" name="Syst. Appl. Microbiol.">
        <title>Phylogenetic position and virulence apparatus of the pear flower necrosis pathogen Erwinia piriflorinigrans CFBP 5888T as assessed by comparative genomics.</title>
        <authorList>
            <person name="Smits T.H."/>
            <person name="Rezzonico F."/>
            <person name="Lopez M.M."/>
            <person name="Blom J."/>
            <person name="Goesmann A."/>
            <person name="Frey J.E."/>
            <person name="Duffy B."/>
        </authorList>
    </citation>
    <scope>NUCLEOTIDE SEQUENCE [LARGE SCALE GENOMIC DNA]</scope>
    <source>
        <strain evidence="2">CFBP5888</strain>
    </source>
</reference>
<name>V5Z7N2_9GAMM</name>
<dbReference type="AlphaFoldDB" id="V5Z7N2"/>
<organism evidence="1 2">
    <name type="scientific">Erwinia piriflorinigrans CFBP 5888</name>
    <dbReference type="NCBI Taxonomy" id="1161919"/>
    <lineage>
        <taxon>Bacteria</taxon>
        <taxon>Pseudomonadati</taxon>
        <taxon>Pseudomonadota</taxon>
        <taxon>Gammaproteobacteria</taxon>
        <taxon>Enterobacterales</taxon>
        <taxon>Erwiniaceae</taxon>
        <taxon>Erwinia</taxon>
    </lineage>
</organism>
<evidence type="ECO:0000313" key="1">
    <source>
        <dbReference type="EMBL" id="CCG87352.1"/>
    </source>
</evidence>